<sequence length="202" mass="21771">MTNEADGASQTSDHQPSANISNQGTQSHHNPPLDRAINNSQATRGQPENEVTKHQPPASILAPSTAFLPTSEGPTQADSRTAAYGNYIDNTSTNPANKMADSAEPNGSPSQPGGAEPPAPPTSEHLNIKVTDNNNEVFFKIKRSTKLEKLMTAFCERQGKSLSSVRFLFEGQRVQPQDTPDTLEMQDGDTLEVHQEQVGGFC</sequence>
<dbReference type="InterPro" id="IPR029071">
    <property type="entry name" value="Ubiquitin-like_domsf"/>
</dbReference>
<dbReference type="Proteomes" id="UP000008066">
    <property type="component" value="Unassembled WGS sequence"/>
</dbReference>
<gene>
    <name evidence="3" type="ORF">CTHT_0059470</name>
</gene>
<dbReference type="PROSITE" id="PS50053">
    <property type="entry name" value="UBIQUITIN_2"/>
    <property type="match status" value="1"/>
</dbReference>
<dbReference type="Gene3D" id="3.10.20.90">
    <property type="entry name" value="Phosphatidylinositol 3-kinase Catalytic Subunit, Chain A, domain 1"/>
    <property type="match status" value="1"/>
</dbReference>
<dbReference type="AlphaFoldDB" id="G0SER8"/>
<name>G0SER8_CHATD</name>
<evidence type="ECO:0000313" key="3">
    <source>
        <dbReference type="EMBL" id="EGS17934.1"/>
    </source>
</evidence>
<dbReference type="eggNOG" id="KOG1769">
    <property type="taxonomic scope" value="Eukaryota"/>
</dbReference>
<dbReference type="EMBL" id="GL988046">
    <property type="protein sequence ID" value="EGS17934.1"/>
    <property type="molecule type" value="Genomic_DNA"/>
</dbReference>
<feature type="compositionally biased region" description="Polar residues" evidence="1">
    <location>
        <begin position="1"/>
        <end position="29"/>
    </location>
</feature>
<feature type="compositionally biased region" description="Polar residues" evidence="1">
    <location>
        <begin position="37"/>
        <end position="46"/>
    </location>
</feature>
<dbReference type="OrthoDB" id="442921at2759"/>
<dbReference type="HOGENOM" id="CLU_1354457_0_0_1"/>
<protein>
    <submittedName>
        <fullName evidence="3">Ubiquitin-like protein</fullName>
    </submittedName>
</protein>
<proteinExistence type="predicted"/>
<dbReference type="SUPFAM" id="SSF54236">
    <property type="entry name" value="Ubiquitin-like"/>
    <property type="match status" value="1"/>
</dbReference>
<dbReference type="InterPro" id="IPR000626">
    <property type="entry name" value="Ubiquitin-like_dom"/>
</dbReference>
<reference evidence="3 4" key="1">
    <citation type="journal article" date="2011" name="Cell">
        <title>Insight into structure and assembly of the nuclear pore complex by utilizing the genome of a eukaryotic thermophile.</title>
        <authorList>
            <person name="Amlacher S."/>
            <person name="Sarges P."/>
            <person name="Flemming D."/>
            <person name="van Noort V."/>
            <person name="Kunze R."/>
            <person name="Devos D.P."/>
            <person name="Arumugam M."/>
            <person name="Bork P."/>
            <person name="Hurt E."/>
        </authorList>
    </citation>
    <scope>NUCLEOTIDE SEQUENCE [LARGE SCALE GENOMIC DNA]</scope>
    <source>
        <strain evidence="4">DSM 1495 / CBS 144.50 / IMI 039719</strain>
    </source>
</reference>
<dbReference type="SMR" id="G0SER8"/>
<dbReference type="RefSeq" id="XP_006696265.1">
    <property type="nucleotide sequence ID" value="XM_006696202.1"/>
</dbReference>
<dbReference type="PANTHER" id="PTHR10562">
    <property type="entry name" value="SMALL UBIQUITIN-RELATED MODIFIER"/>
    <property type="match status" value="1"/>
</dbReference>
<evidence type="ECO:0000313" key="4">
    <source>
        <dbReference type="Proteomes" id="UP000008066"/>
    </source>
</evidence>
<feature type="domain" description="Ubiquitin-like" evidence="2">
    <location>
        <begin position="124"/>
        <end position="200"/>
    </location>
</feature>
<accession>G0SER8</accession>
<dbReference type="Pfam" id="PF11976">
    <property type="entry name" value="Rad60-SLD"/>
    <property type="match status" value="1"/>
</dbReference>
<keyword evidence="4" id="KW-1185">Reference proteome</keyword>
<dbReference type="InterPro" id="IPR022617">
    <property type="entry name" value="Rad60/SUMO-like_dom"/>
</dbReference>
<dbReference type="GeneID" id="18259985"/>
<feature type="region of interest" description="Disordered" evidence="1">
    <location>
        <begin position="1"/>
        <end position="127"/>
    </location>
</feature>
<evidence type="ECO:0000256" key="1">
    <source>
        <dbReference type="SAM" id="MobiDB-lite"/>
    </source>
</evidence>
<dbReference type="STRING" id="759272.G0SER8"/>
<dbReference type="SMART" id="SM00213">
    <property type="entry name" value="UBQ"/>
    <property type="match status" value="1"/>
</dbReference>
<dbReference type="CDD" id="cd16116">
    <property type="entry name" value="Ubl_Smt3_like"/>
    <property type="match status" value="1"/>
</dbReference>
<organism evidence="4">
    <name type="scientific">Chaetomium thermophilum (strain DSM 1495 / CBS 144.50 / IMI 039719)</name>
    <name type="common">Thermochaetoides thermophila</name>
    <dbReference type="NCBI Taxonomy" id="759272"/>
    <lineage>
        <taxon>Eukaryota</taxon>
        <taxon>Fungi</taxon>
        <taxon>Dikarya</taxon>
        <taxon>Ascomycota</taxon>
        <taxon>Pezizomycotina</taxon>
        <taxon>Sordariomycetes</taxon>
        <taxon>Sordariomycetidae</taxon>
        <taxon>Sordariales</taxon>
        <taxon>Chaetomiaceae</taxon>
        <taxon>Thermochaetoides</taxon>
    </lineage>
</organism>
<dbReference type="KEGG" id="cthr:CTHT_0059470"/>
<dbReference type="FunFam" id="3.10.20.90:FF:000155">
    <property type="entry name" value="Ubiquitin-like protein SMT3"/>
    <property type="match status" value="1"/>
</dbReference>
<evidence type="ECO:0000259" key="2">
    <source>
        <dbReference type="PROSITE" id="PS50053"/>
    </source>
</evidence>